<dbReference type="AlphaFoldDB" id="A0A366S1T5"/>
<dbReference type="Proteomes" id="UP000253153">
    <property type="component" value="Unassembled WGS sequence"/>
</dbReference>
<reference evidence="2 3" key="1">
    <citation type="submission" date="2018-06" db="EMBL/GenBank/DDBJ databases">
        <title>Fusarium incarnatum-equiseti species complex species 28.</title>
        <authorList>
            <person name="Gardiner D.M."/>
        </authorList>
    </citation>
    <scope>NUCLEOTIDE SEQUENCE [LARGE SCALE GENOMIC DNA]</scope>
    <source>
        <strain evidence="2 3">FIESC_28</strain>
    </source>
</reference>
<dbReference type="EMBL" id="QKXC01000079">
    <property type="protein sequence ID" value="RBR23254.1"/>
    <property type="molecule type" value="Genomic_DNA"/>
</dbReference>
<feature type="region of interest" description="Disordered" evidence="1">
    <location>
        <begin position="138"/>
        <end position="219"/>
    </location>
</feature>
<accession>A0A366S1T5</accession>
<evidence type="ECO:0000313" key="2">
    <source>
        <dbReference type="EMBL" id="RBR23254.1"/>
    </source>
</evidence>
<feature type="region of interest" description="Disordered" evidence="1">
    <location>
        <begin position="312"/>
        <end position="331"/>
    </location>
</feature>
<feature type="compositionally biased region" description="Low complexity" evidence="1">
    <location>
        <begin position="138"/>
        <end position="148"/>
    </location>
</feature>
<proteinExistence type="predicted"/>
<evidence type="ECO:0000256" key="1">
    <source>
        <dbReference type="SAM" id="MobiDB-lite"/>
    </source>
</evidence>
<evidence type="ECO:0000313" key="3">
    <source>
        <dbReference type="Proteomes" id="UP000253153"/>
    </source>
</evidence>
<organism evidence="2 3">
    <name type="scientific">Fusarium coffeatum</name>
    <dbReference type="NCBI Taxonomy" id="231269"/>
    <lineage>
        <taxon>Eukaryota</taxon>
        <taxon>Fungi</taxon>
        <taxon>Dikarya</taxon>
        <taxon>Ascomycota</taxon>
        <taxon>Pezizomycotina</taxon>
        <taxon>Sordariomycetes</taxon>
        <taxon>Hypocreomycetidae</taxon>
        <taxon>Hypocreales</taxon>
        <taxon>Nectriaceae</taxon>
        <taxon>Fusarium</taxon>
        <taxon>Fusarium incarnatum-equiseti species complex</taxon>
    </lineage>
</organism>
<sequence length="331" mass="36381">MSTEADTNNAGEQASPVPKTPKKKPVIAKDDNEAIADRLQRAIDCIPDGAKIKTQLYNNVVAHIRKANLRRAWVDTSLSKMFMGWSEFAEPNERPKLDYMIAAIAVYDMFGVEHQKFALEVTKRGLREWVNKKLEVPAPAATSSKPTAPEVPKIKTEPGSQSAELNKIRQSIEGGNGSTLPTGSKRPAPSESLEPANKRADFGTNQTLGTPKPTVPMPKLPQQPIIYREAGVQTDQSLALGEAREAMEKATARMERQTQVLEGHNAMFNELAGRTTITSTRPSVNHAHQALQFQGEAQEIFPVQYINRQQGPSSFYGRGQDPGASGGFFRF</sequence>
<name>A0A366S1T5_9HYPO</name>
<dbReference type="OrthoDB" id="5081908at2759"/>
<dbReference type="GeneID" id="41993441"/>
<gene>
    <name evidence="2" type="ORF">FIESC28_03996</name>
</gene>
<feature type="region of interest" description="Disordered" evidence="1">
    <location>
        <begin position="1"/>
        <end position="27"/>
    </location>
</feature>
<keyword evidence="3" id="KW-1185">Reference proteome</keyword>
<protein>
    <submittedName>
        <fullName evidence="2">Uncharacterized protein</fullName>
    </submittedName>
</protein>
<comment type="caution">
    <text evidence="2">The sequence shown here is derived from an EMBL/GenBank/DDBJ whole genome shotgun (WGS) entry which is preliminary data.</text>
</comment>
<dbReference type="RefSeq" id="XP_031017845.1">
    <property type="nucleotide sequence ID" value="XM_031158145.1"/>
</dbReference>
<feature type="compositionally biased region" description="Polar residues" evidence="1">
    <location>
        <begin position="1"/>
        <end position="12"/>
    </location>
</feature>